<name>A0A9W4QTI4_9GAMM</name>
<evidence type="ECO:0000256" key="2">
    <source>
        <dbReference type="ARBA" id="ARBA00022603"/>
    </source>
</evidence>
<dbReference type="AlphaFoldDB" id="A0A9W4QTI4"/>
<evidence type="ECO:0000313" key="7">
    <source>
        <dbReference type="Proteomes" id="UP001152467"/>
    </source>
</evidence>
<accession>A0A9W4QTI4</accession>
<proteinExistence type="inferred from homology"/>
<dbReference type="EMBL" id="CAMAPD010000001">
    <property type="protein sequence ID" value="CAH9050420.1"/>
    <property type="molecule type" value="Genomic_DNA"/>
</dbReference>
<sequence>MIGVNMIHIEDNKEELHASAWNETLTKNYVEQWGELVLHKKIPELCNLLPSETVLDIGCGSGAAVRAIAKNLRTGHVIGIDPTPKMLEIATELTVKEQSSQRVTFLLAGAEKIPIGNESCDLVLAVNTLHHWVNVNDGLKEVLRILKPSGRFVAIDDLWEESVEYSQEQVGDKDDSSCQHELKTRSGIVKLLNNAGFSNISNSECREQDAIASVITGYKKPIESLG</sequence>
<evidence type="ECO:0000259" key="4">
    <source>
        <dbReference type="Pfam" id="PF08241"/>
    </source>
</evidence>
<gene>
    <name evidence="6" type="primary">COQ5</name>
    <name evidence="6" type="ORF">PSECIP111854_00932</name>
    <name evidence="5" type="ORF">PSECIP111951_00188</name>
</gene>
<dbReference type="SUPFAM" id="SSF53335">
    <property type="entry name" value="S-adenosyl-L-methionine-dependent methyltransferases"/>
    <property type="match status" value="1"/>
</dbReference>
<feature type="domain" description="Methyltransferase type 11" evidence="4">
    <location>
        <begin position="55"/>
        <end position="153"/>
    </location>
</feature>
<keyword evidence="2 6" id="KW-0489">Methyltransferase</keyword>
<evidence type="ECO:0000256" key="1">
    <source>
        <dbReference type="ARBA" id="ARBA00008361"/>
    </source>
</evidence>
<evidence type="ECO:0000256" key="3">
    <source>
        <dbReference type="ARBA" id="ARBA00022679"/>
    </source>
</evidence>
<dbReference type="Proteomes" id="UP001152485">
    <property type="component" value="Unassembled WGS sequence"/>
</dbReference>
<organism evidence="6 7">
    <name type="scientific">Pseudoalteromonas holothuriae</name>
    <dbReference type="NCBI Taxonomy" id="2963714"/>
    <lineage>
        <taxon>Bacteria</taxon>
        <taxon>Pseudomonadati</taxon>
        <taxon>Pseudomonadota</taxon>
        <taxon>Gammaproteobacteria</taxon>
        <taxon>Alteromonadales</taxon>
        <taxon>Pseudoalteromonadaceae</taxon>
        <taxon>Pseudoalteromonas</taxon>
    </lineage>
</organism>
<keyword evidence="7" id="KW-1185">Reference proteome</keyword>
<evidence type="ECO:0000313" key="8">
    <source>
        <dbReference type="Proteomes" id="UP001152485"/>
    </source>
</evidence>
<dbReference type="Proteomes" id="UP001152467">
    <property type="component" value="Unassembled WGS sequence"/>
</dbReference>
<dbReference type="Gene3D" id="3.40.50.150">
    <property type="entry name" value="Vaccinia Virus protein VP39"/>
    <property type="match status" value="1"/>
</dbReference>
<keyword evidence="3 6" id="KW-0808">Transferase</keyword>
<dbReference type="PANTHER" id="PTHR44942:SF4">
    <property type="entry name" value="METHYLTRANSFERASE TYPE 11 DOMAIN-CONTAINING PROTEIN"/>
    <property type="match status" value="1"/>
</dbReference>
<dbReference type="Pfam" id="PF08241">
    <property type="entry name" value="Methyltransf_11"/>
    <property type="match status" value="1"/>
</dbReference>
<dbReference type="CDD" id="cd02440">
    <property type="entry name" value="AdoMet_MTases"/>
    <property type="match status" value="1"/>
</dbReference>
<dbReference type="InterPro" id="IPR029063">
    <property type="entry name" value="SAM-dependent_MTases_sf"/>
</dbReference>
<dbReference type="EC" id="2.1.1.163" evidence="6"/>
<evidence type="ECO:0000313" key="6">
    <source>
        <dbReference type="EMBL" id="CAH9052267.1"/>
    </source>
</evidence>
<dbReference type="InterPro" id="IPR051052">
    <property type="entry name" value="Diverse_substrate_MTase"/>
</dbReference>
<dbReference type="EMBL" id="CAMAPC010000003">
    <property type="protein sequence ID" value="CAH9052267.1"/>
    <property type="molecule type" value="Genomic_DNA"/>
</dbReference>
<dbReference type="InterPro" id="IPR013216">
    <property type="entry name" value="Methyltransf_11"/>
</dbReference>
<protein>
    <submittedName>
        <fullName evidence="6">2-methoxy-6-polyprenyl-1,4-benzoquinol methylase, mitochondrial</fullName>
        <ecNumber evidence="6">2.1.1.163</ecNumber>
    </submittedName>
</protein>
<comment type="similarity">
    <text evidence="1">Belongs to the methyltransferase superfamily.</text>
</comment>
<dbReference type="GO" id="GO:0032259">
    <property type="term" value="P:methylation"/>
    <property type="evidence" value="ECO:0007669"/>
    <property type="project" value="UniProtKB-KW"/>
</dbReference>
<reference evidence="6 8" key="1">
    <citation type="submission" date="2022-07" db="EMBL/GenBank/DDBJ databases">
        <authorList>
            <person name="Criscuolo A."/>
        </authorList>
    </citation>
    <scope>NUCLEOTIDE SEQUENCE</scope>
    <source>
        <strain evidence="8">CIP 111951</strain>
        <strain evidence="6">CIP111854</strain>
        <strain evidence="5">CIP111951</strain>
    </source>
</reference>
<evidence type="ECO:0000313" key="5">
    <source>
        <dbReference type="EMBL" id="CAH9050420.1"/>
    </source>
</evidence>
<dbReference type="PANTHER" id="PTHR44942">
    <property type="entry name" value="METHYLTRANSF_11 DOMAIN-CONTAINING PROTEIN"/>
    <property type="match status" value="1"/>
</dbReference>
<dbReference type="GO" id="GO:0043770">
    <property type="term" value="F:demethylmenaquinone methyltransferase activity"/>
    <property type="evidence" value="ECO:0007669"/>
    <property type="project" value="UniProtKB-EC"/>
</dbReference>
<comment type="caution">
    <text evidence="6">The sequence shown here is derived from an EMBL/GenBank/DDBJ whole genome shotgun (WGS) entry which is preliminary data.</text>
</comment>
<dbReference type="GO" id="GO:0008757">
    <property type="term" value="F:S-adenosylmethionine-dependent methyltransferase activity"/>
    <property type="evidence" value="ECO:0007669"/>
    <property type="project" value="InterPro"/>
</dbReference>